<protein>
    <submittedName>
        <fullName evidence="2">Uncharacterized protein</fullName>
    </submittedName>
</protein>
<dbReference type="AlphaFoldDB" id="A0A8T0BPM1"/>
<reference evidence="2" key="1">
    <citation type="submission" date="2020-08" db="EMBL/GenBank/DDBJ databases">
        <title>Chromosome-level assembly of Southern catfish (Silurus meridionalis) provides insights into visual adaptation to the nocturnal and benthic lifestyles.</title>
        <authorList>
            <person name="Zhang Y."/>
            <person name="Wang D."/>
            <person name="Peng Z."/>
        </authorList>
    </citation>
    <scope>NUCLEOTIDE SEQUENCE</scope>
    <source>
        <strain evidence="2">SWU-2019-XX</strain>
        <tissue evidence="2">Muscle</tissue>
    </source>
</reference>
<name>A0A8T0BPM1_SILME</name>
<keyword evidence="3" id="KW-1185">Reference proteome</keyword>
<sequence>MRPKRGAVGTRMRPLLNTENESQSIENKRDAVLCLIEFLGEPQEELFQDSQFHQLPDDQQVYSHRCGKATNIPPKHCVVV</sequence>
<accession>A0A8T0BPM1</accession>
<comment type="caution">
    <text evidence="2">The sequence shown here is derived from an EMBL/GenBank/DDBJ whole genome shotgun (WGS) entry which is preliminary data.</text>
</comment>
<evidence type="ECO:0000313" key="2">
    <source>
        <dbReference type="EMBL" id="KAF7709039.1"/>
    </source>
</evidence>
<dbReference type="Proteomes" id="UP000606274">
    <property type="component" value="Unassembled WGS sequence"/>
</dbReference>
<dbReference type="EMBL" id="JABFDY010000004">
    <property type="protein sequence ID" value="KAF7709039.1"/>
    <property type="molecule type" value="Genomic_DNA"/>
</dbReference>
<feature type="region of interest" description="Disordered" evidence="1">
    <location>
        <begin position="1"/>
        <end position="22"/>
    </location>
</feature>
<organism evidence="2 3">
    <name type="scientific">Silurus meridionalis</name>
    <name type="common">Southern catfish</name>
    <name type="synonym">Silurus soldatovi meridionalis</name>
    <dbReference type="NCBI Taxonomy" id="175797"/>
    <lineage>
        <taxon>Eukaryota</taxon>
        <taxon>Metazoa</taxon>
        <taxon>Chordata</taxon>
        <taxon>Craniata</taxon>
        <taxon>Vertebrata</taxon>
        <taxon>Euteleostomi</taxon>
        <taxon>Actinopterygii</taxon>
        <taxon>Neopterygii</taxon>
        <taxon>Teleostei</taxon>
        <taxon>Ostariophysi</taxon>
        <taxon>Siluriformes</taxon>
        <taxon>Siluridae</taxon>
        <taxon>Silurus</taxon>
    </lineage>
</organism>
<gene>
    <name evidence="2" type="ORF">HF521_018096</name>
</gene>
<evidence type="ECO:0000313" key="3">
    <source>
        <dbReference type="Proteomes" id="UP000606274"/>
    </source>
</evidence>
<evidence type="ECO:0000256" key="1">
    <source>
        <dbReference type="SAM" id="MobiDB-lite"/>
    </source>
</evidence>
<proteinExistence type="predicted"/>